<dbReference type="GO" id="GO:0007189">
    <property type="term" value="P:adenylate cyclase-activating G protein-coupled receptor signaling pathway"/>
    <property type="evidence" value="ECO:0007669"/>
    <property type="project" value="TreeGrafter"/>
</dbReference>
<evidence type="ECO:0000256" key="4">
    <source>
        <dbReference type="ARBA" id="ARBA00023134"/>
    </source>
</evidence>
<accession>A0AAD7HKZ9</accession>
<dbReference type="GO" id="GO:0031683">
    <property type="term" value="F:G-protein beta/gamma-subunit complex binding"/>
    <property type="evidence" value="ECO:0007669"/>
    <property type="project" value="InterPro"/>
</dbReference>
<organism evidence="7 8">
    <name type="scientific">Mycena metata</name>
    <dbReference type="NCBI Taxonomy" id="1033252"/>
    <lineage>
        <taxon>Eukaryota</taxon>
        <taxon>Fungi</taxon>
        <taxon>Dikarya</taxon>
        <taxon>Basidiomycota</taxon>
        <taxon>Agaricomycotina</taxon>
        <taxon>Agaricomycetes</taxon>
        <taxon>Agaricomycetidae</taxon>
        <taxon>Agaricales</taxon>
        <taxon>Marasmiineae</taxon>
        <taxon>Mycenaceae</taxon>
        <taxon>Mycena</taxon>
    </lineage>
</organism>
<dbReference type="GO" id="GO:0005525">
    <property type="term" value="F:GTP binding"/>
    <property type="evidence" value="ECO:0007669"/>
    <property type="project" value="UniProtKB-KW"/>
</dbReference>
<dbReference type="Pfam" id="PF00503">
    <property type="entry name" value="G-alpha"/>
    <property type="match status" value="1"/>
</dbReference>
<evidence type="ECO:0000256" key="3">
    <source>
        <dbReference type="ARBA" id="ARBA00022842"/>
    </source>
</evidence>
<keyword evidence="3" id="KW-0460">Magnesium</keyword>
<evidence type="ECO:0000256" key="1">
    <source>
        <dbReference type="ARBA" id="ARBA00022723"/>
    </source>
</evidence>
<dbReference type="GO" id="GO:0005834">
    <property type="term" value="C:heterotrimeric G-protein complex"/>
    <property type="evidence" value="ECO:0007669"/>
    <property type="project" value="TreeGrafter"/>
</dbReference>
<dbReference type="Proteomes" id="UP001215598">
    <property type="component" value="Unassembled WGS sequence"/>
</dbReference>
<dbReference type="GO" id="GO:0005737">
    <property type="term" value="C:cytoplasm"/>
    <property type="evidence" value="ECO:0007669"/>
    <property type="project" value="TreeGrafter"/>
</dbReference>
<evidence type="ECO:0000256" key="2">
    <source>
        <dbReference type="ARBA" id="ARBA00022741"/>
    </source>
</evidence>
<dbReference type="GO" id="GO:0046872">
    <property type="term" value="F:metal ion binding"/>
    <property type="evidence" value="ECO:0007669"/>
    <property type="project" value="UniProtKB-KW"/>
</dbReference>
<keyword evidence="1" id="KW-0479">Metal-binding</keyword>
<comment type="caution">
    <text evidence="7">The sequence shown here is derived from an EMBL/GenBank/DDBJ whole genome shotgun (WGS) entry which is preliminary data.</text>
</comment>
<dbReference type="PANTHER" id="PTHR10218">
    <property type="entry name" value="GTP-BINDING PROTEIN ALPHA SUBUNIT"/>
    <property type="match status" value="1"/>
</dbReference>
<dbReference type="FunFam" id="3.40.50.300:FF:000720">
    <property type="entry name" value="Guanine nucleotide-binding protein G(k) subunit alpha"/>
    <property type="match status" value="1"/>
</dbReference>
<dbReference type="GO" id="GO:0001664">
    <property type="term" value="F:G protein-coupled receptor binding"/>
    <property type="evidence" value="ECO:0007669"/>
    <property type="project" value="TreeGrafter"/>
</dbReference>
<feature type="binding site" evidence="6">
    <location>
        <begin position="10"/>
        <end position="14"/>
    </location>
    <ligand>
        <name>GTP</name>
        <dbReference type="ChEBI" id="CHEBI:37565"/>
    </ligand>
</feature>
<keyword evidence="5" id="KW-0807">Transducer</keyword>
<keyword evidence="8" id="KW-1185">Reference proteome</keyword>
<dbReference type="SUPFAM" id="SSF52540">
    <property type="entry name" value="P-loop containing nucleoside triphosphate hydrolases"/>
    <property type="match status" value="1"/>
</dbReference>
<dbReference type="Gene3D" id="3.40.50.300">
    <property type="entry name" value="P-loop containing nucleotide triphosphate hydrolases"/>
    <property type="match status" value="1"/>
</dbReference>
<dbReference type="EMBL" id="JARKIB010000213">
    <property type="protein sequence ID" value="KAJ7723163.1"/>
    <property type="molecule type" value="Genomic_DNA"/>
</dbReference>
<proteinExistence type="predicted"/>
<protein>
    <submittedName>
        <fullName evidence="7">G-protein alpha subunit-domain-containing protein</fullName>
    </submittedName>
</protein>
<sequence length="120" mass="14005">MGDLMIHMFDVSGQRSERKKWIYCFFESVTSIIFCTALSKYNRVLEEERRVVRLTFPHLFALPFAISFCWHSLLPGKEGVVWAEGQKDGNSCPHQAHLMLCSLIFLFYEPISFVELYMST</sequence>
<dbReference type="PRINTS" id="PR00318">
    <property type="entry name" value="GPROTEINA"/>
</dbReference>
<dbReference type="PANTHER" id="PTHR10218:SF369">
    <property type="entry name" value="GUANINE NUCLEOTIDE-BINDING PROTEIN ALPHA-2 SUBUNIT"/>
    <property type="match status" value="1"/>
</dbReference>
<gene>
    <name evidence="7" type="ORF">B0H16DRAFT_343628</name>
</gene>
<evidence type="ECO:0000313" key="7">
    <source>
        <dbReference type="EMBL" id="KAJ7723163.1"/>
    </source>
</evidence>
<dbReference type="PROSITE" id="PS51882">
    <property type="entry name" value="G_ALPHA"/>
    <property type="match status" value="1"/>
</dbReference>
<keyword evidence="4 6" id="KW-0342">GTP-binding</keyword>
<reference evidence="7" key="1">
    <citation type="submission" date="2023-03" db="EMBL/GenBank/DDBJ databases">
        <title>Massive genome expansion in bonnet fungi (Mycena s.s.) driven by repeated elements and novel gene families across ecological guilds.</title>
        <authorList>
            <consortium name="Lawrence Berkeley National Laboratory"/>
            <person name="Harder C.B."/>
            <person name="Miyauchi S."/>
            <person name="Viragh M."/>
            <person name="Kuo A."/>
            <person name="Thoen E."/>
            <person name="Andreopoulos B."/>
            <person name="Lu D."/>
            <person name="Skrede I."/>
            <person name="Drula E."/>
            <person name="Henrissat B."/>
            <person name="Morin E."/>
            <person name="Kohler A."/>
            <person name="Barry K."/>
            <person name="LaButti K."/>
            <person name="Morin E."/>
            <person name="Salamov A."/>
            <person name="Lipzen A."/>
            <person name="Mereny Z."/>
            <person name="Hegedus B."/>
            <person name="Baldrian P."/>
            <person name="Stursova M."/>
            <person name="Weitz H."/>
            <person name="Taylor A."/>
            <person name="Grigoriev I.V."/>
            <person name="Nagy L.G."/>
            <person name="Martin F."/>
            <person name="Kauserud H."/>
        </authorList>
    </citation>
    <scope>NUCLEOTIDE SEQUENCE</scope>
    <source>
        <strain evidence="7">CBHHK182m</strain>
    </source>
</reference>
<dbReference type="InterPro" id="IPR027417">
    <property type="entry name" value="P-loop_NTPase"/>
</dbReference>
<evidence type="ECO:0000313" key="8">
    <source>
        <dbReference type="Proteomes" id="UP001215598"/>
    </source>
</evidence>
<dbReference type="AlphaFoldDB" id="A0AAD7HKZ9"/>
<evidence type="ECO:0000256" key="5">
    <source>
        <dbReference type="ARBA" id="ARBA00023224"/>
    </source>
</evidence>
<keyword evidence="2 6" id="KW-0547">Nucleotide-binding</keyword>
<dbReference type="InterPro" id="IPR001019">
    <property type="entry name" value="Gprotein_alpha_su"/>
</dbReference>
<evidence type="ECO:0000256" key="6">
    <source>
        <dbReference type="PIRSR" id="PIRSR601019-1"/>
    </source>
</evidence>
<name>A0AAD7HKZ9_9AGAR</name>
<dbReference type="GO" id="GO:0003924">
    <property type="term" value="F:GTPase activity"/>
    <property type="evidence" value="ECO:0007669"/>
    <property type="project" value="InterPro"/>
</dbReference>